<reference evidence="1" key="1">
    <citation type="journal article" date="2014" name="Front. Microbiol.">
        <title>High frequency of phylogenetically diverse reductive dehalogenase-homologous genes in deep subseafloor sedimentary metagenomes.</title>
        <authorList>
            <person name="Kawai M."/>
            <person name="Futagami T."/>
            <person name="Toyoda A."/>
            <person name="Takaki Y."/>
            <person name="Nishi S."/>
            <person name="Hori S."/>
            <person name="Arai W."/>
            <person name="Tsubouchi T."/>
            <person name="Morono Y."/>
            <person name="Uchiyama I."/>
            <person name="Ito T."/>
            <person name="Fujiyama A."/>
            <person name="Inagaki F."/>
            <person name="Takami H."/>
        </authorList>
    </citation>
    <scope>NUCLEOTIDE SEQUENCE</scope>
    <source>
        <strain evidence="1">Expedition CK06-06</strain>
    </source>
</reference>
<feature type="non-terminal residue" evidence="1">
    <location>
        <position position="1"/>
    </location>
</feature>
<gene>
    <name evidence="1" type="ORF">S06H3_38809</name>
</gene>
<accession>X1N7K5</accession>
<dbReference type="EMBL" id="BARV01023682">
    <property type="protein sequence ID" value="GAI39563.1"/>
    <property type="molecule type" value="Genomic_DNA"/>
</dbReference>
<dbReference type="AlphaFoldDB" id="X1N7K5"/>
<sequence length="141" mass="16282">PIPLYIFYNYWIKGTFNPIWLCGSYNKAPTMLGCGVAYAETVRHIFDNVSNGLKDLTNIMYPWSCLVCCTMGKQQSTDLVTRALSFTRELLASGFSQEIPNEPYIRSNLPRYVIKILERERMSEDDWLEAGVNRITIIRED</sequence>
<evidence type="ECO:0000313" key="1">
    <source>
        <dbReference type="EMBL" id="GAI39563.1"/>
    </source>
</evidence>
<organism evidence="1">
    <name type="scientific">marine sediment metagenome</name>
    <dbReference type="NCBI Taxonomy" id="412755"/>
    <lineage>
        <taxon>unclassified sequences</taxon>
        <taxon>metagenomes</taxon>
        <taxon>ecological metagenomes</taxon>
    </lineage>
</organism>
<comment type="caution">
    <text evidence="1">The sequence shown here is derived from an EMBL/GenBank/DDBJ whole genome shotgun (WGS) entry which is preliminary data.</text>
</comment>
<name>X1N7K5_9ZZZZ</name>
<protein>
    <submittedName>
        <fullName evidence="1">Uncharacterized protein</fullName>
    </submittedName>
</protein>
<proteinExistence type="predicted"/>